<keyword evidence="6" id="KW-1185">Reference proteome</keyword>
<keyword evidence="1" id="KW-0479">Metal-binding</keyword>
<dbReference type="AlphaFoldDB" id="A0A834ZG24"/>
<dbReference type="InterPro" id="IPR011011">
    <property type="entry name" value="Znf_FYVE_PHD"/>
</dbReference>
<evidence type="ECO:0000256" key="2">
    <source>
        <dbReference type="ARBA" id="ARBA00022833"/>
    </source>
</evidence>
<accession>A0A834ZG24</accession>
<proteinExistence type="predicted"/>
<dbReference type="PANTHER" id="PTHR33779">
    <property type="entry name" value="EXPRESSED PROTEIN"/>
    <property type="match status" value="1"/>
</dbReference>
<dbReference type="Proteomes" id="UP000655225">
    <property type="component" value="Unassembled WGS sequence"/>
</dbReference>
<evidence type="ECO:0000256" key="1">
    <source>
        <dbReference type="ARBA" id="ARBA00022771"/>
    </source>
</evidence>
<feature type="region of interest" description="Disordered" evidence="3">
    <location>
        <begin position="68"/>
        <end position="105"/>
    </location>
</feature>
<dbReference type="OMA" id="STTTHEC"/>
<evidence type="ECO:0000313" key="6">
    <source>
        <dbReference type="Proteomes" id="UP000655225"/>
    </source>
</evidence>
<protein>
    <recommendedName>
        <fullName evidence="4">PHD-type zinc finger plants domain-containing protein</fullName>
    </recommendedName>
</protein>
<name>A0A834ZG24_TETSI</name>
<gene>
    <name evidence="5" type="ORF">HHK36_008157</name>
</gene>
<dbReference type="OrthoDB" id="1935489at2759"/>
<dbReference type="EMBL" id="JABCRI010000005">
    <property type="protein sequence ID" value="KAF8406077.1"/>
    <property type="molecule type" value="Genomic_DNA"/>
</dbReference>
<organism evidence="5 6">
    <name type="scientific">Tetracentron sinense</name>
    <name type="common">Spur-leaf</name>
    <dbReference type="NCBI Taxonomy" id="13715"/>
    <lineage>
        <taxon>Eukaryota</taxon>
        <taxon>Viridiplantae</taxon>
        <taxon>Streptophyta</taxon>
        <taxon>Embryophyta</taxon>
        <taxon>Tracheophyta</taxon>
        <taxon>Spermatophyta</taxon>
        <taxon>Magnoliopsida</taxon>
        <taxon>Trochodendrales</taxon>
        <taxon>Trochodendraceae</taxon>
        <taxon>Tetracentron</taxon>
    </lineage>
</organism>
<comment type="caution">
    <text evidence="5">The sequence shown here is derived from an EMBL/GenBank/DDBJ whole genome shotgun (WGS) entry which is preliminary data.</text>
</comment>
<feature type="compositionally biased region" description="Polar residues" evidence="3">
    <location>
        <begin position="75"/>
        <end position="90"/>
    </location>
</feature>
<reference evidence="5 6" key="1">
    <citation type="submission" date="2020-04" db="EMBL/GenBank/DDBJ databases">
        <title>Plant Genome Project.</title>
        <authorList>
            <person name="Zhang R.-G."/>
        </authorList>
    </citation>
    <scope>NUCLEOTIDE SEQUENCE [LARGE SCALE GENOMIC DNA]</scope>
    <source>
        <strain evidence="5">YNK0</strain>
        <tissue evidence="5">Leaf</tissue>
    </source>
</reference>
<keyword evidence="2" id="KW-0862">Zinc</keyword>
<sequence>MTTGKGAVAPSSTTTHECCMCGDYGLSNELFGCNVCRFRSQHRYCSDLYPKEESYQICNWCLSKKDGKSEGAQDFSLSPTYKNSNGGENNSPKKKSGSDYNHGGLKVQRGNLQMNLKNPIKKQRSLELRSSTARKKIMEETLRRTKSEEMKNSGITRQVFRGKVRRYSIDKEGNLGEAIYELKGHLEFR</sequence>
<evidence type="ECO:0000259" key="4">
    <source>
        <dbReference type="Pfam" id="PF25054"/>
    </source>
</evidence>
<dbReference type="SUPFAM" id="SSF57903">
    <property type="entry name" value="FYVE/PHD zinc finger"/>
    <property type="match status" value="1"/>
</dbReference>
<evidence type="ECO:0000256" key="3">
    <source>
        <dbReference type="SAM" id="MobiDB-lite"/>
    </source>
</evidence>
<dbReference type="Pfam" id="PF25054">
    <property type="entry name" value="PHD_pln"/>
    <property type="match status" value="1"/>
</dbReference>
<dbReference type="GO" id="GO:0008270">
    <property type="term" value="F:zinc ion binding"/>
    <property type="evidence" value="ECO:0007669"/>
    <property type="project" value="UniProtKB-KW"/>
</dbReference>
<dbReference type="PANTHER" id="PTHR33779:SF1">
    <property type="entry name" value="EXPRESSED PROTEIN"/>
    <property type="match status" value="1"/>
</dbReference>
<feature type="domain" description="PHD-type zinc finger plants" evidence="4">
    <location>
        <begin position="19"/>
        <end position="61"/>
    </location>
</feature>
<keyword evidence="1" id="KW-0863">Zinc-finger</keyword>
<dbReference type="InterPro" id="IPR056874">
    <property type="entry name" value="PHD_dom_pln"/>
</dbReference>
<evidence type="ECO:0000313" key="5">
    <source>
        <dbReference type="EMBL" id="KAF8406077.1"/>
    </source>
</evidence>